<evidence type="ECO:0000259" key="1">
    <source>
        <dbReference type="Pfam" id="PF13349"/>
    </source>
</evidence>
<proteinExistence type="predicted"/>
<organism evidence="2 3">
    <name type="scientific">Streptococcus caprae</name>
    <dbReference type="NCBI Taxonomy" id="1640501"/>
    <lineage>
        <taxon>Bacteria</taxon>
        <taxon>Bacillati</taxon>
        <taxon>Bacillota</taxon>
        <taxon>Bacilli</taxon>
        <taxon>Lactobacillales</taxon>
        <taxon>Streptococcaceae</taxon>
        <taxon>Streptococcus</taxon>
    </lineage>
</organism>
<dbReference type="RefSeq" id="WP_380427328.1">
    <property type="nucleotide sequence ID" value="NZ_JBHRZV010000050.1"/>
</dbReference>
<gene>
    <name evidence="2" type="ORF">ACFORF_08560</name>
</gene>
<protein>
    <submittedName>
        <fullName evidence="2">DUF4097 family beta strand repeat-containing protein</fullName>
    </submittedName>
</protein>
<dbReference type="InterPro" id="IPR025164">
    <property type="entry name" value="Toastrack_DUF4097"/>
</dbReference>
<evidence type="ECO:0000313" key="3">
    <source>
        <dbReference type="Proteomes" id="UP001595807"/>
    </source>
</evidence>
<evidence type="ECO:0000313" key="2">
    <source>
        <dbReference type="EMBL" id="MFC3928611.1"/>
    </source>
</evidence>
<dbReference type="Pfam" id="PF13349">
    <property type="entry name" value="DUF4097"/>
    <property type="match status" value="1"/>
</dbReference>
<feature type="domain" description="DUF4097" evidence="1">
    <location>
        <begin position="69"/>
        <end position="303"/>
    </location>
</feature>
<keyword evidence="3" id="KW-1185">Reference proteome</keyword>
<reference evidence="3" key="1">
    <citation type="journal article" date="2019" name="Int. J. Syst. Evol. Microbiol.">
        <title>The Global Catalogue of Microorganisms (GCM) 10K type strain sequencing project: providing services to taxonomists for standard genome sequencing and annotation.</title>
        <authorList>
            <consortium name="The Broad Institute Genomics Platform"/>
            <consortium name="The Broad Institute Genome Sequencing Center for Infectious Disease"/>
            <person name="Wu L."/>
            <person name="Ma J."/>
        </authorList>
    </citation>
    <scope>NUCLEOTIDE SEQUENCE [LARGE SCALE GENOMIC DNA]</scope>
    <source>
        <strain evidence="3">CCUG 67170</strain>
    </source>
</reference>
<accession>A0ABV8CXR5</accession>
<dbReference type="Proteomes" id="UP001595807">
    <property type="component" value="Unassembled WGS sequence"/>
</dbReference>
<dbReference type="EMBL" id="JBHRZV010000050">
    <property type="protein sequence ID" value="MFC3928611.1"/>
    <property type="molecule type" value="Genomic_DNA"/>
</dbReference>
<name>A0ABV8CXR5_9STRE</name>
<sequence length="304" mass="32037">MKRLKRTVLSFAVLASLLGAIMMGIGYVKGGIAQTNQLQTAGLTKVEQTVEAFDQIAIESTDSAYTPGYTIVLRPSSTTESSVSYFTSDKRPVTATVKNGVLTLTTAMPSDSKEVRFYFPSVTNVWGHITNKRMADADTIVIEVAKGTDLKKLAANLTTGSLEISDMKIAELGLSAAVGSVELINVTVDKGLVDVDTGDFEAEGSQLNSLSLTSSVGSVDLIKTTVSESDMTLDMGSLDGEGVTFLGHNTIATSMGDVDLILADKNLTVLTSVDLGDSDISTGLIKSDKNQLEITTDTGSITVE</sequence>
<comment type="caution">
    <text evidence="2">The sequence shown here is derived from an EMBL/GenBank/DDBJ whole genome shotgun (WGS) entry which is preliminary data.</text>
</comment>